<dbReference type="InterPro" id="IPR029787">
    <property type="entry name" value="Nucleotide_cyclase"/>
</dbReference>
<keyword evidence="4" id="KW-1185">Reference proteome</keyword>
<evidence type="ECO:0000313" key="4">
    <source>
        <dbReference type="Proteomes" id="UP000196880"/>
    </source>
</evidence>
<comment type="caution">
    <text evidence="3">The sequence shown here is derived from an EMBL/GenBank/DDBJ whole genome shotgun (WGS) entry which is preliminary data.</text>
</comment>
<name>A0A210RY72_9BURK</name>
<dbReference type="PANTHER" id="PTHR43081">
    <property type="entry name" value="ADENYLATE CYCLASE, TERMINAL-DIFFERENTIATION SPECIFIC-RELATED"/>
    <property type="match status" value="1"/>
</dbReference>
<evidence type="ECO:0000259" key="2">
    <source>
        <dbReference type="PROSITE" id="PS50125"/>
    </source>
</evidence>
<dbReference type="InterPro" id="IPR050697">
    <property type="entry name" value="Adenylyl/Guanylyl_Cyclase_3/4"/>
</dbReference>
<dbReference type="GO" id="GO:0009190">
    <property type="term" value="P:cyclic nucleotide biosynthetic process"/>
    <property type="evidence" value="ECO:0007669"/>
    <property type="project" value="InterPro"/>
</dbReference>
<feature type="region of interest" description="Disordered" evidence="1">
    <location>
        <begin position="105"/>
        <end position="126"/>
    </location>
</feature>
<dbReference type="SUPFAM" id="SSF55073">
    <property type="entry name" value="Nucleotide cyclase"/>
    <property type="match status" value="1"/>
</dbReference>
<dbReference type="CDD" id="cd07302">
    <property type="entry name" value="CHD"/>
    <property type="match status" value="1"/>
</dbReference>
<evidence type="ECO:0000256" key="1">
    <source>
        <dbReference type="SAM" id="MobiDB-lite"/>
    </source>
</evidence>
<accession>A0A210RY72</accession>
<dbReference type="RefSeq" id="WP_087910161.1">
    <property type="nucleotide sequence ID" value="NZ_NAIA01000003.1"/>
</dbReference>
<reference evidence="3 4" key="1">
    <citation type="submission" date="2017-03" db="EMBL/GenBank/DDBJ databases">
        <title>New species Polynucleobacter sp. MWH-EgelM1-30-B4.</title>
        <authorList>
            <person name="Hahn M.W."/>
        </authorList>
    </citation>
    <scope>NUCLEOTIDE SEQUENCE [LARGE SCALE GENOMIC DNA]</scope>
    <source>
        <strain evidence="3 4">MWH-EgelM1-30-B4</strain>
    </source>
</reference>
<dbReference type="GO" id="GO:0004016">
    <property type="term" value="F:adenylate cyclase activity"/>
    <property type="evidence" value="ECO:0007669"/>
    <property type="project" value="UniProtKB-ARBA"/>
</dbReference>
<feature type="domain" description="Guanylate cyclase" evidence="2">
    <location>
        <begin position="314"/>
        <end position="447"/>
    </location>
</feature>
<protein>
    <recommendedName>
        <fullName evidence="2">Guanylate cyclase domain-containing protein</fullName>
    </recommendedName>
</protein>
<dbReference type="Pfam" id="PF00211">
    <property type="entry name" value="Guanylate_cyc"/>
    <property type="match status" value="1"/>
</dbReference>
<evidence type="ECO:0000313" key="3">
    <source>
        <dbReference type="EMBL" id="OWF65928.1"/>
    </source>
</evidence>
<dbReference type="OrthoDB" id="8892307at2"/>
<dbReference type="GO" id="GO:0035556">
    <property type="term" value="P:intracellular signal transduction"/>
    <property type="evidence" value="ECO:0007669"/>
    <property type="project" value="InterPro"/>
</dbReference>
<sequence>MISSKEVLELSGISRATLNNYIQLGILPKPVFQSPSEEVVQGTARLLGYFPDDALDTIQTVQFLKSQGLNMASIAERLSQTNDLLDVEQDTAFVQASVGQAKQSGRRAGVGVEKRGSSTTTVEKSRSSSSMALSLEGLSQPAYMLNYNLELTWLNEAARKEIFRFNTPPAQSAERNLFDLLSRPEARISLLDQKALANLYIHLASARVGREALSKLVLAADPDLLSLFNDIDFANSDHEKGQQQSVAELDLFRTDIHGVPTRYRVYAVYFREGILVIHTLAEDRGDDLLDFLGRRDQVIQNLLSKRLPVMTPLAVLVADLQNSVRICSELPPDEYFELINQIWSTMGPILRKYTGTHGKHAGDGVVYYFFPQPESNYLFNVVACADELRAAMRKISADWQFRKNWLTELQLNIGLHEGQEWLGSFQSANHVEFVVLGDTINRAARLSDFARHGTIWASKNLISRLTTDERSRVEFGVMRYSKENGDRFVTSSYAQIDSLAPLEEDKYEKLRDIAQLAVTEIRRVSLTRNY</sequence>
<organism evidence="3 4">
    <name type="scientific">Polynucleobacter hirudinilacicola</name>
    <dbReference type="NCBI Taxonomy" id="1743166"/>
    <lineage>
        <taxon>Bacteria</taxon>
        <taxon>Pseudomonadati</taxon>
        <taxon>Pseudomonadota</taxon>
        <taxon>Betaproteobacteria</taxon>
        <taxon>Burkholderiales</taxon>
        <taxon>Burkholderiaceae</taxon>
        <taxon>Polynucleobacter</taxon>
    </lineage>
</organism>
<dbReference type="Proteomes" id="UP000196880">
    <property type="component" value="Unassembled WGS sequence"/>
</dbReference>
<proteinExistence type="predicted"/>
<dbReference type="Gene3D" id="3.30.70.1230">
    <property type="entry name" value="Nucleotide cyclase"/>
    <property type="match status" value="1"/>
</dbReference>
<dbReference type="PANTHER" id="PTHR43081:SF1">
    <property type="entry name" value="ADENYLATE CYCLASE, TERMINAL-DIFFERENTIATION SPECIFIC"/>
    <property type="match status" value="1"/>
</dbReference>
<dbReference type="PROSITE" id="PS50125">
    <property type="entry name" value="GUANYLATE_CYCLASE_2"/>
    <property type="match status" value="1"/>
</dbReference>
<dbReference type="Gene3D" id="1.10.1660.10">
    <property type="match status" value="1"/>
</dbReference>
<dbReference type="InterPro" id="IPR001054">
    <property type="entry name" value="A/G_cyclase"/>
</dbReference>
<gene>
    <name evidence="3" type="ORF">B6A14_09225</name>
</gene>
<dbReference type="EMBL" id="NAIA01000003">
    <property type="protein sequence ID" value="OWF65928.1"/>
    <property type="molecule type" value="Genomic_DNA"/>
</dbReference>
<dbReference type="AlphaFoldDB" id="A0A210RY72"/>